<feature type="compositionally biased region" description="Gly residues" evidence="21">
    <location>
        <begin position="730"/>
        <end position="739"/>
    </location>
</feature>
<dbReference type="PANTHER" id="PTHR12270">
    <property type="entry name" value="GLYCOSYLTRANSFERASE-RELATED"/>
    <property type="match status" value="1"/>
</dbReference>
<dbReference type="InterPro" id="IPR051292">
    <property type="entry name" value="Xyl/GlcA_transferase"/>
</dbReference>
<dbReference type="GO" id="GO:0015020">
    <property type="term" value="F:glucuronosyltransferase activity"/>
    <property type="evidence" value="ECO:0007669"/>
    <property type="project" value="TreeGrafter"/>
</dbReference>
<comment type="subcellular location">
    <subcellularLocation>
        <location evidence="2">Golgi apparatus membrane</location>
        <topology evidence="2">Single-pass type II membrane protein</topology>
    </subcellularLocation>
</comment>
<dbReference type="InParanoid" id="A0A7N4PJB1"/>
<evidence type="ECO:0000256" key="15">
    <source>
        <dbReference type="ARBA" id="ARBA00038461"/>
    </source>
</evidence>
<feature type="compositionally biased region" description="Polar residues" evidence="21">
    <location>
        <begin position="768"/>
        <end position="778"/>
    </location>
</feature>
<comment type="catalytic activity">
    <reaction evidence="19">
        <text>3-O-{(1-&gt;[3)-alpha-D-Xyl-(1-&gt;3)-beta-D-GlcA-(1-&gt;](n)-4)-beta-D-Xyl-(1-&gt;4)-Rib-ol-P-Rib-ol-P-3-beta-D-GalNAc-(1-&gt;3)-beta-D-GlcNAc-(1-&gt;4)-O-6-P-alpha-D-Man}-L-Thr-[protein] + UDP-alpha-D-glucuronate = 3-O-{beta-D-GlcA-(1-&gt;[3)-alpha-D-Xyl-(1-&gt;3)-beta-D-GlcA-(1-&gt;](n)-4)-beta-D-Xyl-(1-&gt;4)-Rib-ol-P-Rib-ol-P-3-beta-D-GalNAc-(1-&gt;3)-beta-D-GlcNAc-(1-&gt;4)-O-6-P-alpha-D-Man}-L-Thr-[protein] + UDP + H(+)</text>
        <dbReference type="Rhea" id="RHEA:67924"/>
        <dbReference type="Rhea" id="RHEA-COMP:17484"/>
        <dbReference type="Rhea" id="RHEA-COMP:17486"/>
        <dbReference type="ChEBI" id="CHEBI:15378"/>
        <dbReference type="ChEBI" id="CHEBI:58052"/>
        <dbReference type="ChEBI" id="CHEBI:58223"/>
        <dbReference type="ChEBI" id="CHEBI:177354"/>
        <dbReference type="ChEBI" id="CHEBI:177355"/>
    </reaction>
    <physiologicalReaction direction="left-to-right" evidence="19">
        <dbReference type="Rhea" id="RHEA:67925"/>
    </physiologicalReaction>
</comment>
<evidence type="ECO:0000256" key="5">
    <source>
        <dbReference type="ARBA" id="ARBA00022679"/>
    </source>
</evidence>
<comment type="cofactor">
    <cofactor evidence="1">
        <name>Mn(2+)</name>
        <dbReference type="ChEBI" id="CHEBI:29035"/>
    </cofactor>
</comment>
<evidence type="ECO:0000256" key="9">
    <source>
        <dbReference type="ARBA" id="ARBA00022989"/>
    </source>
</evidence>
<dbReference type="SUPFAM" id="SSF53448">
    <property type="entry name" value="Nucleotide-diphospho-sugar transferases"/>
    <property type="match status" value="1"/>
</dbReference>
<gene>
    <name evidence="22" type="primary">LARGE2</name>
</gene>
<evidence type="ECO:0000313" key="22">
    <source>
        <dbReference type="Ensembl" id="ENSSHAP00000037851.1"/>
    </source>
</evidence>
<dbReference type="GO" id="GO:0046872">
    <property type="term" value="F:metal ion binding"/>
    <property type="evidence" value="ECO:0007669"/>
    <property type="project" value="UniProtKB-KW"/>
</dbReference>
<reference evidence="22 23" key="1">
    <citation type="journal article" date="2011" name="Proc. Natl. Acad. Sci. U.S.A.">
        <title>Genetic diversity and population structure of the endangered marsupial Sarcophilus harrisii (Tasmanian devil).</title>
        <authorList>
            <person name="Miller W."/>
            <person name="Hayes V.M."/>
            <person name="Ratan A."/>
            <person name="Petersen D.C."/>
            <person name="Wittekindt N.E."/>
            <person name="Miller J."/>
            <person name="Walenz B."/>
            <person name="Knight J."/>
            <person name="Qi J."/>
            <person name="Zhao F."/>
            <person name="Wang Q."/>
            <person name="Bedoya-Reina O.C."/>
            <person name="Katiyar N."/>
            <person name="Tomsho L.P."/>
            <person name="Kasson L.M."/>
            <person name="Hardie R.A."/>
            <person name="Woodbridge P."/>
            <person name="Tindall E.A."/>
            <person name="Bertelsen M.F."/>
            <person name="Dixon D."/>
            <person name="Pyecroft S."/>
            <person name="Helgen K.M."/>
            <person name="Lesk A.M."/>
            <person name="Pringle T.H."/>
            <person name="Patterson N."/>
            <person name="Zhang Y."/>
            <person name="Kreiss A."/>
            <person name="Woods G.M."/>
            <person name="Jones M.E."/>
            <person name="Schuster S.C."/>
        </authorList>
    </citation>
    <scope>NUCLEOTIDE SEQUENCE [LARGE SCALE GENOMIC DNA]</scope>
</reference>
<evidence type="ECO:0000256" key="4">
    <source>
        <dbReference type="ARBA" id="ARBA00022676"/>
    </source>
</evidence>
<feature type="region of interest" description="Disordered" evidence="21">
    <location>
        <begin position="704"/>
        <end position="756"/>
    </location>
</feature>
<keyword evidence="5" id="KW-0808">Transferase</keyword>
<feature type="region of interest" description="Disordered" evidence="21">
    <location>
        <begin position="768"/>
        <end position="845"/>
    </location>
</feature>
<feature type="compositionally biased region" description="Low complexity" evidence="21">
    <location>
        <begin position="55"/>
        <end position="74"/>
    </location>
</feature>
<evidence type="ECO:0000256" key="8">
    <source>
        <dbReference type="ARBA" id="ARBA00022968"/>
    </source>
</evidence>
<keyword evidence="7" id="KW-0479">Metal-binding</keyword>
<keyword evidence="9" id="KW-1133">Transmembrane helix</keyword>
<keyword evidence="23" id="KW-1185">Reference proteome</keyword>
<dbReference type="Pfam" id="PF13896">
    <property type="entry name" value="Glyco_transf_49"/>
    <property type="match status" value="2"/>
</dbReference>
<dbReference type="AlphaFoldDB" id="A0A7N4PJB1"/>
<keyword evidence="14" id="KW-0511">Multifunctional enzyme</keyword>
<dbReference type="CDD" id="cd06431">
    <property type="entry name" value="GT8_LARGE_C"/>
    <property type="match status" value="1"/>
</dbReference>
<dbReference type="Pfam" id="PF01501">
    <property type="entry name" value="Glyco_transf_8"/>
    <property type="match status" value="1"/>
</dbReference>
<evidence type="ECO:0000256" key="20">
    <source>
        <dbReference type="ARBA" id="ARBA00049472"/>
    </source>
</evidence>
<evidence type="ECO:0000256" key="7">
    <source>
        <dbReference type="ARBA" id="ARBA00022723"/>
    </source>
</evidence>
<dbReference type="Ensembl" id="ENSSHAT00000046791.1">
    <property type="protein sequence ID" value="ENSSHAP00000037851.1"/>
    <property type="gene ID" value="ENSSHAG00000022457.1"/>
</dbReference>
<dbReference type="FunFam" id="3.90.550.10:FF:000016">
    <property type="entry name" value="LARGE xylosyl- and glucuronyltransferase 2"/>
    <property type="match status" value="1"/>
</dbReference>
<evidence type="ECO:0000256" key="11">
    <source>
        <dbReference type="ARBA" id="ARBA00023136"/>
    </source>
</evidence>
<evidence type="ECO:0000256" key="19">
    <source>
        <dbReference type="ARBA" id="ARBA00049259"/>
    </source>
</evidence>
<comment type="pathway">
    <text evidence="3">Protein modification; protein glycosylation.</text>
</comment>
<dbReference type="FunCoup" id="A0A7N4PJB1">
    <property type="interactions" value="577"/>
</dbReference>
<keyword evidence="8" id="KW-0735">Signal-anchor</keyword>
<feature type="compositionally biased region" description="Low complexity" evidence="21">
    <location>
        <begin position="797"/>
        <end position="821"/>
    </location>
</feature>
<sequence>MQTPLRSGGPSAPEAASFDPSGRGQRAPPPRLLGGIGKQPGSRAGTFCARESGLGALASRPSARPARSPGAGSSWLGPRGSLAGKCAESEPDARLLLPAPCSGGAPSGLDAHVRAVEEENRQLREALRRAGRGETRGRTACPQQPAVHKCELLHVAIVCAGHNSSRDVVTLVKSILFHRKNPLHFHLVTDSVARGILETLFHTWMVPSVSVSFYNADELQPEVAWIPNKHYSGIYGLLKLTLPRALPPSLPRVIVLDTDITFASDIAELWAVFARFSDKQVIGLVENQSDWYLGNLWKNHRPWPALGRGFNTGVILLHLERLRQAGWEQMWRLTAERELLTMLATSLADQDVFNAVIKQHPWLVHPLPCSWNVQLSDHTRAEQCYLEGSDLKVIHWNSPKKLGVKNKHVEFFRNLYLTFLEYDGNLLRRELFGCTGTAPSEPEQPRRAPGEPEEDGCEEFRQQQLAVHRVHLTFLPYEPPAPHPHDVTLVAQLSMDRLQMLEALCRHWAGPMSLALYLSDAEAQQFLRFAQASSVLAARRDVAFHIVYREGPLYPVNLLRNVALGQARTPYVFLSDIDFLPARSLYHYLRTSIEELGLAARKAALVVPAFETLRYRLSFPTSKAELLSLLDDGSLYTFRYHVWPRGHEPTDYARWREARAPYRVEWAADYEPYVVVPRDCPRYDPRFVGFGWNKVAHIMELDAQVGPPGAAPPPQASGPLEQGPRYRGAPRGGCRGRGGSRLTPRGVSAPPCRSMSSWFCPKPSPSTYPTLPASTSPGSDPAPLIGVASRPSRRNSTRTSPAATVRLPSSTSRPSGSSEGSRAGGGGLPLGGGESDPQDTSTQTLTATLGPSVSKLFMTLWVAPRPGRGGSCSPRTKGEEPGPALAAMVSGLIAISHNGAGVPTPSWTFVIKAAFLFFSPSLLVSWFL</sequence>
<feature type="compositionally biased region" description="Low complexity" evidence="21">
    <location>
        <begin position="717"/>
        <end position="729"/>
    </location>
</feature>
<evidence type="ECO:0000256" key="1">
    <source>
        <dbReference type="ARBA" id="ARBA00001936"/>
    </source>
</evidence>
<comment type="catalytic activity">
    <reaction evidence="18">
        <text>3-O-{beta-D-GlcA-(1-&gt;[3)-alpha-D-Xyl-(1-&gt;3)-beta-D-GlcA-(1-&gt;](n)-4)-beta-D-Xyl-(1-&gt;4)-Rib-ol-P-Rib-ol-P-3-beta-D-GalNAc-(1-&gt;3)-beta-D-GlcNAc-(1-&gt;4)-O-6-P-alpha-D-Man}-L-Thr-[protein] + UDP-alpha-D-xylose = 3-O-{(1-&gt;[3)-alpha-D-Xyl-(1-&gt;3)-beta-D-GlcA-(1-&gt;](n+1)-4)-beta-D-Xyl-(1-&gt;4)-Rib-ol-P-Rib-ol-P-3-beta-D-GalNAc-(1-&gt;3)-beta-D-GlcNAc-(1-&gt;4)-O-6-P-alpha-D-Man}-L-Thr-[protein] + UDP + H(+)</text>
        <dbReference type="Rhea" id="RHEA:68368"/>
        <dbReference type="Rhea" id="RHEA-COMP:17485"/>
        <dbReference type="Rhea" id="RHEA-COMP:17486"/>
        <dbReference type="ChEBI" id="CHEBI:15378"/>
        <dbReference type="ChEBI" id="CHEBI:57632"/>
        <dbReference type="ChEBI" id="CHEBI:58223"/>
        <dbReference type="ChEBI" id="CHEBI:177354"/>
        <dbReference type="ChEBI" id="CHEBI:177355"/>
    </reaction>
    <physiologicalReaction direction="left-to-right" evidence="18">
        <dbReference type="Rhea" id="RHEA:68369"/>
    </physiologicalReaction>
</comment>
<evidence type="ECO:0000256" key="6">
    <source>
        <dbReference type="ARBA" id="ARBA00022692"/>
    </source>
</evidence>
<evidence type="ECO:0000256" key="21">
    <source>
        <dbReference type="SAM" id="MobiDB-lite"/>
    </source>
</evidence>
<organism evidence="22 23">
    <name type="scientific">Sarcophilus harrisii</name>
    <name type="common">Tasmanian devil</name>
    <name type="synonym">Sarcophilus laniarius</name>
    <dbReference type="NCBI Taxonomy" id="9305"/>
    <lineage>
        <taxon>Eukaryota</taxon>
        <taxon>Metazoa</taxon>
        <taxon>Chordata</taxon>
        <taxon>Craniata</taxon>
        <taxon>Vertebrata</taxon>
        <taxon>Euteleostomi</taxon>
        <taxon>Mammalia</taxon>
        <taxon>Metatheria</taxon>
        <taxon>Dasyuromorphia</taxon>
        <taxon>Dasyuridae</taxon>
        <taxon>Sarcophilus</taxon>
    </lineage>
</organism>
<feature type="region of interest" description="Disordered" evidence="21">
    <location>
        <begin position="1"/>
        <end position="83"/>
    </location>
</feature>
<keyword evidence="13" id="KW-0464">Manganese</keyword>
<evidence type="ECO:0000313" key="23">
    <source>
        <dbReference type="Proteomes" id="UP000007648"/>
    </source>
</evidence>
<evidence type="ECO:0000256" key="12">
    <source>
        <dbReference type="ARBA" id="ARBA00023180"/>
    </source>
</evidence>
<accession>A0A7N4PJB1</accession>
<evidence type="ECO:0000256" key="13">
    <source>
        <dbReference type="ARBA" id="ARBA00023211"/>
    </source>
</evidence>
<reference evidence="22" key="2">
    <citation type="submission" date="2025-08" db="UniProtKB">
        <authorList>
            <consortium name="Ensembl"/>
        </authorList>
    </citation>
    <scope>IDENTIFICATION</scope>
</reference>
<dbReference type="GeneTree" id="ENSGT00940000158758"/>
<dbReference type="Gene3D" id="3.90.550.10">
    <property type="entry name" value="Spore Coat Polysaccharide Biosynthesis Protein SpsA, Chain A"/>
    <property type="match status" value="1"/>
</dbReference>
<evidence type="ECO:0000256" key="17">
    <source>
        <dbReference type="ARBA" id="ARBA00045795"/>
    </source>
</evidence>
<evidence type="ECO:0000256" key="18">
    <source>
        <dbReference type="ARBA" id="ARBA00048091"/>
    </source>
</evidence>
<comment type="catalytic activity">
    <reaction evidence="20">
        <text>3-O-[beta-D-GlcA-(1-&gt;3)-beta-D-Xyl-(1-&gt;4)-Rib-ol-P-Rib-ol-P-3-beta-D-GalNAc-(1-&gt;3)-beta-D-GlcNAc-(1-&gt;4)-(O-6-P-alpha-D-Man)]-Thr-[protein] + UDP-alpha-D-xylose = 3-O-[alpha-D-Xyl-(1-&gt;3)-beta-D-GlcA-(1-&gt;4)-beta-D-Xyl-(1-&gt;4)-Rib-ol-P-Rib-ol-P-3-beta-D-GalNAc-(1-&gt;3)-beta-D-GlcNAc-(1-&gt;4)-(O-6-P-alpha-D-Man)]-Thr-[protein] + UDP + H(+)</text>
        <dbReference type="Rhea" id="RHEA:57336"/>
        <dbReference type="Rhea" id="RHEA-COMP:17482"/>
        <dbReference type="Rhea" id="RHEA-COMP:17483"/>
        <dbReference type="ChEBI" id="CHEBI:15378"/>
        <dbReference type="ChEBI" id="CHEBI:57632"/>
        <dbReference type="ChEBI" id="CHEBI:58223"/>
        <dbReference type="ChEBI" id="CHEBI:177336"/>
        <dbReference type="ChEBI" id="CHEBI:177352"/>
    </reaction>
    <physiologicalReaction direction="left-to-right" evidence="20">
        <dbReference type="Rhea" id="RHEA:57337"/>
    </physiologicalReaction>
</comment>
<protein>
    <submittedName>
        <fullName evidence="22">LARGE xylosyl- and glucuronyltransferase 2</fullName>
    </submittedName>
</protein>
<keyword evidence="10" id="KW-0333">Golgi apparatus</keyword>
<dbReference type="GO" id="GO:0035269">
    <property type="term" value="P:protein O-linked glycosylation via mannose"/>
    <property type="evidence" value="ECO:0007669"/>
    <property type="project" value="Ensembl"/>
</dbReference>
<comment type="similarity">
    <text evidence="15">In the N-terminal section; belongs to the glycosyltransferase 8 family.</text>
</comment>
<keyword evidence="4" id="KW-0328">Glycosyltransferase</keyword>
<evidence type="ECO:0000256" key="2">
    <source>
        <dbReference type="ARBA" id="ARBA00004323"/>
    </source>
</evidence>
<dbReference type="Proteomes" id="UP000007648">
    <property type="component" value="Unassembled WGS sequence"/>
</dbReference>
<comment type="function">
    <text evidence="17">Bifunctional glycosyltransferase with both alpha-1,3-xylosyltransferase and beta-1,3-glucuronyltransferase activities involved in the maturation of alpha-dystroglycan (DAG1) by glycosylation leading to DAG1 binding to laminin G-like domain-containing extracellular proteins with high affinity and in a phosphorylated-O-mannosyl trisaccharide dependent manner. Elongates the glucuronyl-beta-1,4-xylose-beta disaccharide primer structure by adding repeating units [-3-Xylose-alpha-1,3-GlcA-beta-1-] to produce a heteropolysaccharide. Supports the maturation of DAG1 more effectively than LARGE1. In addition, can modify both heparan sulfate (HS)- and chondroitin/dermatan sulfate (CS/DS)-proteoglycans (PGs), namely GPC4, with a glycosaminoglycan (GAG)-like polysaccharide composed of xylose and glucuronic acid to confer laminin binding.</text>
</comment>
<dbReference type="PANTHER" id="PTHR12270:SF23">
    <property type="entry name" value="XYLOSYL- AND GLUCURONYLTRANSFERASE LARGE2"/>
    <property type="match status" value="1"/>
</dbReference>
<keyword evidence="11" id="KW-0472">Membrane</keyword>
<evidence type="ECO:0000256" key="3">
    <source>
        <dbReference type="ARBA" id="ARBA00004922"/>
    </source>
</evidence>
<dbReference type="GO" id="GO:0000139">
    <property type="term" value="C:Golgi membrane"/>
    <property type="evidence" value="ECO:0007669"/>
    <property type="project" value="UniProtKB-SubCell"/>
</dbReference>
<keyword evidence="6" id="KW-0812">Transmembrane</keyword>
<dbReference type="InterPro" id="IPR002495">
    <property type="entry name" value="Glyco_trans_8"/>
</dbReference>
<reference evidence="22" key="3">
    <citation type="submission" date="2025-09" db="UniProtKB">
        <authorList>
            <consortium name="Ensembl"/>
        </authorList>
    </citation>
    <scope>IDENTIFICATION</scope>
</reference>
<dbReference type="GO" id="GO:0042285">
    <property type="term" value="F:xylosyltransferase activity"/>
    <property type="evidence" value="ECO:0007669"/>
    <property type="project" value="TreeGrafter"/>
</dbReference>
<name>A0A7N4PJB1_SARHA</name>
<keyword evidence="12" id="KW-0325">Glycoprotein</keyword>
<proteinExistence type="inferred from homology"/>
<evidence type="ECO:0000256" key="10">
    <source>
        <dbReference type="ARBA" id="ARBA00023034"/>
    </source>
</evidence>
<feature type="compositionally biased region" description="Gly residues" evidence="21">
    <location>
        <begin position="822"/>
        <end position="834"/>
    </location>
</feature>
<dbReference type="InterPro" id="IPR029044">
    <property type="entry name" value="Nucleotide-diphossugar_trans"/>
</dbReference>
<evidence type="ECO:0000256" key="16">
    <source>
        <dbReference type="ARBA" id="ARBA00038468"/>
    </source>
</evidence>
<evidence type="ECO:0000256" key="14">
    <source>
        <dbReference type="ARBA" id="ARBA00023268"/>
    </source>
</evidence>
<comment type="similarity">
    <text evidence="16">In the C-terminal section; belongs to the glycosyltransferase 49 family.</text>
</comment>